<dbReference type="OrthoDB" id="1822491at2"/>
<dbReference type="GO" id="GO:0006310">
    <property type="term" value="P:DNA recombination"/>
    <property type="evidence" value="ECO:0007669"/>
    <property type="project" value="UniProtKB-KW"/>
</dbReference>
<dbReference type="STRING" id="1108044.GOOTI_065_00380"/>
<gene>
    <name evidence="8" type="ORF">GOOTI_065_00380</name>
</gene>
<dbReference type="InterPro" id="IPR050090">
    <property type="entry name" value="Tyrosine_recombinase_XerCD"/>
</dbReference>
<evidence type="ECO:0000256" key="2">
    <source>
        <dbReference type="ARBA" id="ARBA00022908"/>
    </source>
</evidence>
<reference evidence="8" key="1">
    <citation type="submission" date="2012-02" db="EMBL/GenBank/DDBJ databases">
        <title>Whole genome shotgun sequence of Gordonia otitidis NBRC 100426.</title>
        <authorList>
            <person name="Yoshida I."/>
            <person name="Hosoyama A."/>
            <person name="Tsuchikane K."/>
            <person name="Katsumata H."/>
            <person name="Yamazaki S."/>
            <person name="Fujita N."/>
        </authorList>
    </citation>
    <scope>NUCLEOTIDE SEQUENCE [LARGE SCALE GENOMIC DNA]</scope>
    <source>
        <strain evidence="8">NBRC 100426</strain>
    </source>
</reference>
<dbReference type="EMBL" id="BAFB01000065">
    <property type="protein sequence ID" value="GAB33433.1"/>
    <property type="molecule type" value="Genomic_DNA"/>
</dbReference>
<dbReference type="Proteomes" id="UP000005038">
    <property type="component" value="Unassembled WGS sequence"/>
</dbReference>
<dbReference type="GO" id="GO:0015074">
    <property type="term" value="P:DNA integration"/>
    <property type="evidence" value="ECO:0007669"/>
    <property type="project" value="UniProtKB-KW"/>
</dbReference>
<dbReference type="Gene3D" id="1.10.150.130">
    <property type="match status" value="1"/>
</dbReference>
<dbReference type="AlphaFoldDB" id="H5TIX5"/>
<dbReference type="InterPro" id="IPR013762">
    <property type="entry name" value="Integrase-like_cat_sf"/>
</dbReference>
<evidence type="ECO:0000256" key="5">
    <source>
        <dbReference type="PROSITE-ProRule" id="PRU01248"/>
    </source>
</evidence>
<keyword evidence="4" id="KW-0233">DNA recombination</keyword>
<dbReference type="InterPro" id="IPR010998">
    <property type="entry name" value="Integrase_recombinase_N"/>
</dbReference>
<protein>
    <submittedName>
        <fullName evidence="8">Integrase</fullName>
    </submittedName>
</protein>
<organism evidence="8 9">
    <name type="scientific">Gordonia otitidis (strain DSM 44809 / CCUG 52243 / JCM 12355 / NBRC 100426 / IFM 10032)</name>
    <dbReference type="NCBI Taxonomy" id="1108044"/>
    <lineage>
        <taxon>Bacteria</taxon>
        <taxon>Bacillati</taxon>
        <taxon>Actinomycetota</taxon>
        <taxon>Actinomycetes</taxon>
        <taxon>Mycobacteriales</taxon>
        <taxon>Gordoniaceae</taxon>
        <taxon>Gordonia</taxon>
    </lineage>
</organism>
<sequence>MAKPRRQRREFGAIRKLPSGRHQAHYTGPDGAKHTAPHTFAAKVDAEAWLTDRRREIDRGLWNPATADQAESPMFEPYADDWLRTRLVRGRPLKIRTRDHYRSLLDLHVLPTFKAKRLDEITPADVRKWHDQLLPDAPTMRAHAYSLLRTIMTSAYNAELITANPCRVEGAGSSRRRSRTVPATIDELQTIVNAMPARYQLMTLLAAWCALRFGELIEIRRRDVTLEYEADEDTGERRLMAGAVSVTRGAVWDAEKSAYVAQDSAKSEAGTRTVHVPPHVLGAVETHLNEHTGPKQDALLFPAPEGGYLTPTTLYSYFYPARDAAKRSDLRFHDLRHTGAVLAAATGATLAELQARLGHSTVAAAMRYQHAAKGRDRRIAEALSNLVDTEG</sequence>
<dbReference type="Pfam" id="PF14659">
    <property type="entry name" value="Phage_int_SAM_3"/>
    <property type="match status" value="1"/>
</dbReference>
<evidence type="ECO:0000256" key="3">
    <source>
        <dbReference type="ARBA" id="ARBA00023125"/>
    </source>
</evidence>
<evidence type="ECO:0000313" key="9">
    <source>
        <dbReference type="Proteomes" id="UP000005038"/>
    </source>
</evidence>
<dbReference type="Gene3D" id="1.10.443.10">
    <property type="entry name" value="Intergrase catalytic core"/>
    <property type="match status" value="1"/>
</dbReference>
<dbReference type="RefSeq" id="WP_007237686.1">
    <property type="nucleotide sequence ID" value="NZ_BAFB01000065.1"/>
</dbReference>
<dbReference type="Pfam" id="PF00589">
    <property type="entry name" value="Phage_integrase"/>
    <property type="match status" value="1"/>
</dbReference>
<evidence type="ECO:0000259" key="7">
    <source>
        <dbReference type="PROSITE" id="PS51900"/>
    </source>
</evidence>
<dbReference type="SUPFAM" id="SSF56349">
    <property type="entry name" value="DNA breaking-rejoining enzymes"/>
    <property type="match status" value="1"/>
</dbReference>
<dbReference type="CDD" id="cd00397">
    <property type="entry name" value="DNA_BRE_C"/>
    <property type="match status" value="1"/>
</dbReference>
<dbReference type="InterPro" id="IPR002104">
    <property type="entry name" value="Integrase_catalytic"/>
</dbReference>
<evidence type="ECO:0000259" key="6">
    <source>
        <dbReference type="PROSITE" id="PS51898"/>
    </source>
</evidence>
<dbReference type="PROSITE" id="PS51898">
    <property type="entry name" value="TYR_RECOMBINASE"/>
    <property type="match status" value="1"/>
</dbReference>
<dbReference type="PANTHER" id="PTHR30349:SF64">
    <property type="entry name" value="PROPHAGE INTEGRASE INTD-RELATED"/>
    <property type="match status" value="1"/>
</dbReference>
<keyword evidence="2" id="KW-0229">DNA integration</keyword>
<dbReference type="Pfam" id="PF26003">
    <property type="entry name" value="Integrase_N_phage"/>
    <property type="match status" value="1"/>
</dbReference>
<comment type="similarity">
    <text evidence="1">Belongs to the 'phage' integrase family.</text>
</comment>
<dbReference type="InterPro" id="IPR058717">
    <property type="entry name" value="Phage_L5_Integrase_N"/>
</dbReference>
<name>H5TIX5_GORO1</name>
<dbReference type="InterPro" id="IPR004107">
    <property type="entry name" value="Integrase_SAM-like_N"/>
</dbReference>
<feature type="domain" description="Tyr recombinase" evidence="6">
    <location>
        <begin position="178"/>
        <end position="381"/>
    </location>
</feature>
<dbReference type="PROSITE" id="PS51900">
    <property type="entry name" value="CB"/>
    <property type="match status" value="1"/>
</dbReference>
<dbReference type="InterPro" id="IPR044068">
    <property type="entry name" value="CB"/>
</dbReference>
<feature type="domain" description="Core-binding (CB)" evidence="7">
    <location>
        <begin position="73"/>
        <end position="156"/>
    </location>
</feature>
<evidence type="ECO:0000313" key="8">
    <source>
        <dbReference type="EMBL" id="GAB33433.1"/>
    </source>
</evidence>
<dbReference type="InterPro" id="IPR011010">
    <property type="entry name" value="DNA_brk_join_enz"/>
</dbReference>
<dbReference type="GO" id="GO:0003677">
    <property type="term" value="F:DNA binding"/>
    <property type="evidence" value="ECO:0007669"/>
    <property type="project" value="UniProtKB-UniRule"/>
</dbReference>
<keyword evidence="3 5" id="KW-0238">DNA-binding</keyword>
<keyword evidence="9" id="KW-1185">Reference proteome</keyword>
<dbReference type="PANTHER" id="PTHR30349">
    <property type="entry name" value="PHAGE INTEGRASE-RELATED"/>
    <property type="match status" value="1"/>
</dbReference>
<proteinExistence type="inferred from homology"/>
<evidence type="ECO:0000256" key="1">
    <source>
        <dbReference type="ARBA" id="ARBA00008857"/>
    </source>
</evidence>
<accession>H5TIX5</accession>
<comment type="caution">
    <text evidence="8">The sequence shown here is derived from an EMBL/GenBank/DDBJ whole genome shotgun (WGS) entry which is preliminary data.</text>
</comment>
<evidence type="ECO:0000256" key="4">
    <source>
        <dbReference type="ARBA" id="ARBA00023172"/>
    </source>
</evidence>